<sequence length="157" mass="17375">MRVHRAHWTGSGAELVRERVVSSPHNERVEQLKEQLQQQIVELRETQQKLREVTCTVTAPRQAVSVTVGYGGFVKEVKFPTSAYKRMAPNELSSAVFKAIADAQAQVATKSADILAPSMPAGVDVHQLFRGEADLPSVLTAELDQHAARRQTMDLRS</sequence>
<proteinExistence type="predicted"/>
<evidence type="ECO:0000313" key="3">
    <source>
        <dbReference type="Proteomes" id="UP000649573"/>
    </source>
</evidence>
<dbReference type="InterPro" id="IPR004401">
    <property type="entry name" value="YbaB/EbfC"/>
</dbReference>
<organism evidence="2 3">
    <name type="scientific">Lentzea flava</name>
    <dbReference type="NCBI Taxonomy" id="103732"/>
    <lineage>
        <taxon>Bacteria</taxon>
        <taxon>Bacillati</taxon>
        <taxon>Actinomycetota</taxon>
        <taxon>Actinomycetes</taxon>
        <taxon>Pseudonocardiales</taxon>
        <taxon>Pseudonocardiaceae</taxon>
        <taxon>Lentzea</taxon>
    </lineage>
</organism>
<evidence type="ECO:0000313" key="2">
    <source>
        <dbReference type="EMBL" id="GGU88096.1"/>
    </source>
</evidence>
<evidence type="ECO:0008006" key="4">
    <source>
        <dbReference type="Google" id="ProtNLM"/>
    </source>
</evidence>
<protein>
    <recommendedName>
        <fullName evidence="4">YbaB/EbfC DNA-binding family protein</fullName>
    </recommendedName>
</protein>
<dbReference type="Pfam" id="PF02575">
    <property type="entry name" value="YbaB_DNA_bd"/>
    <property type="match status" value="1"/>
</dbReference>
<name>A0ABQ2VI48_9PSEU</name>
<keyword evidence="1" id="KW-0175">Coiled coil</keyword>
<comment type="caution">
    <text evidence="2">The sequence shown here is derived from an EMBL/GenBank/DDBJ whole genome shotgun (WGS) entry which is preliminary data.</text>
</comment>
<reference evidence="3" key="1">
    <citation type="journal article" date="2019" name="Int. J. Syst. Evol. Microbiol.">
        <title>The Global Catalogue of Microorganisms (GCM) 10K type strain sequencing project: providing services to taxonomists for standard genome sequencing and annotation.</title>
        <authorList>
            <consortium name="The Broad Institute Genomics Platform"/>
            <consortium name="The Broad Institute Genome Sequencing Center for Infectious Disease"/>
            <person name="Wu L."/>
            <person name="Ma J."/>
        </authorList>
    </citation>
    <scope>NUCLEOTIDE SEQUENCE [LARGE SCALE GENOMIC DNA]</scope>
    <source>
        <strain evidence="3">JCM 3296</strain>
    </source>
</reference>
<feature type="coiled-coil region" evidence="1">
    <location>
        <begin position="26"/>
        <end position="53"/>
    </location>
</feature>
<keyword evidence="3" id="KW-1185">Reference proteome</keyword>
<dbReference type="SUPFAM" id="SSF82607">
    <property type="entry name" value="YbaB-like"/>
    <property type="match status" value="1"/>
</dbReference>
<gene>
    <name evidence="2" type="ORF">GCM10010178_92180</name>
</gene>
<dbReference type="Gene3D" id="3.30.1310.10">
    <property type="entry name" value="Nucleoid-associated protein YbaB-like domain"/>
    <property type="match status" value="1"/>
</dbReference>
<evidence type="ECO:0000256" key="1">
    <source>
        <dbReference type="SAM" id="Coils"/>
    </source>
</evidence>
<dbReference type="EMBL" id="BMRE01000128">
    <property type="protein sequence ID" value="GGU88096.1"/>
    <property type="molecule type" value="Genomic_DNA"/>
</dbReference>
<dbReference type="Proteomes" id="UP000649573">
    <property type="component" value="Unassembled WGS sequence"/>
</dbReference>
<dbReference type="InterPro" id="IPR036894">
    <property type="entry name" value="YbaB-like_sf"/>
</dbReference>
<accession>A0ABQ2VI48</accession>